<dbReference type="InterPro" id="IPR012337">
    <property type="entry name" value="RNaseH-like_sf"/>
</dbReference>
<evidence type="ECO:0000256" key="2">
    <source>
        <dbReference type="ARBA" id="ARBA00022695"/>
    </source>
</evidence>
<keyword evidence="3" id="KW-0540">Nuclease</keyword>
<evidence type="ECO:0000256" key="5">
    <source>
        <dbReference type="ARBA" id="ARBA00022918"/>
    </source>
</evidence>
<evidence type="ECO:0000259" key="7">
    <source>
        <dbReference type="PROSITE" id="PS50994"/>
    </source>
</evidence>
<dbReference type="EC" id="2.7.7.49" evidence="1"/>
<dbReference type="Proteomes" id="UP000595437">
    <property type="component" value="Chromosome 2"/>
</dbReference>
<protein>
    <recommendedName>
        <fullName evidence="1">RNA-directed DNA polymerase</fullName>
        <ecNumber evidence="1">2.7.7.49</ecNumber>
    </recommendedName>
</protein>
<dbReference type="EMBL" id="CP045891">
    <property type="protein sequence ID" value="QQP58343.1"/>
    <property type="molecule type" value="Genomic_DNA"/>
</dbReference>
<keyword evidence="5" id="KW-0695">RNA-directed DNA polymerase</keyword>
<dbReference type="SUPFAM" id="SSF56672">
    <property type="entry name" value="DNA/RNA polymerases"/>
    <property type="match status" value="1"/>
</dbReference>
<dbReference type="InterPro" id="IPR050951">
    <property type="entry name" value="Retrovirus_Pol_polyprotein"/>
</dbReference>
<dbReference type="GO" id="GO:0015074">
    <property type="term" value="P:DNA integration"/>
    <property type="evidence" value="ECO:0007669"/>
    <property type="project" value="InterPro"/>
</dbReference>
<evidence type="ECO:0000256" key="3">
    <source>
        <dbReference type="ARBA" id="ARBA00022722"/>
    </source>
</evidence>
<dbReference type="InterPro" id="IPR041577">
    <property type="entry name" value="RT_RNaseH_2"/>
</dbReference>
<dbReference type="InterPro" id="IPR043502">
    <property type="entry name" value="DNA/RNA_pol_sf"/>
</dbReference>
<keyword evidence="4" id="KW-0378">Hydrolase</keyword>
<dbReference type="GO" id="GO:0004519">
    <property type="term" value="F:endonuclease activity"/>
    <property type="evidence" value="ECO:0007669"/>
    <property type="project" value="UniProtKB-KW"/>
</dbReference>
<keyword evidence="2" id="KW-0548">Nucleotidyltransferase</keyword>
<dbReference type="FunFam" id="3.30.420.10:FF:000063">
    <property type="entry name" value="Retrovirus-related Pol polyprotein from transposon 297-like Protein"/>
    <property type="match status" value="1"/>
</dbReference>
<dbReference type="AlphaFoldDB" id="A0A7T8KM99"/>
<proteinExistence type="predicted"/>
<dbReference type="Pfam" id="PF00665">
    <property type="entry name" value="rve"/>
    <property type="match status" value="1"/>
</dbReference>
<evidence type="ECO:0000313" key="8">
    <source>
        <dbReference type="EMBL" id="QQP58343.1"/>
    </source>
</evidence>
<organism evidence="8 9">
    <name type="scientific">Caligus rogercresseyi</name>
    <name type="common">Sea louse</name>
    <dbReference type="NCBI Taxonomy" id="217165"/>
    <lineage>
        <taxon>Eukaryota</taxon>
        <taxon>Metazoa</taxon>
        <taxon>Ecdysozoa</taxon>
        <taxon>Arthropoda</taxon>
        <taxon>Crustacea</taxon>
        <taxon>Multicrustacea</taxon>
        <taxon>Hexanauplia</taxon>
        <taxon>Copepoda</taxon>
        <taxon>Siphonostomatoida</taxon>
        <taxon>Caligidae</taxon>
        <taxon>Caligus</taxon>
    </lineage>
</organism>
<keyword evidence="9" id="KW-1185">Reference proteome</keyword>
<dbReference type="GO" id="GO:0003964">
    <property type="term" value="F:RNA-directed DNA polymerase activity"/>
    <property type="evidence" value="ECO:0007669"/>
    <property type="project" value="UniProtKB-KW"/>
</dbReference>
<evidence type="ECO:0000313" key="9">
    <source>
        <dbReference type="Proteomes" id="UP000595437"/>
    </source>
</evidence>
<dbReference type="FunFam" id="1.10.340.70:FF:000003">
    <property type="entry name" value="Protein CBG25708"/>
    <property type="match status" value="1"/>
</dbReference>
<feature type="non-terminal residue" evidence="8">
    <location>
        <position position="1"/>
    </location>
</feature>
<evidence type="ECO:0000256" key="1">
    <source>
        <dbReference type="ARBA" id="ARBA00012493"/>
    </source>
</evidence>
<dbReference type="PANTHER" id="PTHR37984">
    <property type="entry name" value="PROTEIN CBG26694"/>
    <property type="match status" value="1"/>
</dbReference>
<dbReference type="OrthoDB" id="6380665at2759"/>
<keyword evidence="6" id="KW-0511">Multifunctional enzyme</keyword>
<dbReference type="PROSITE" id="PS50994">
    <property type="entry name" value="INTEGRASE"/>
    <property type="match status" value="1"/>
</dbReference>
<evidence type="ECO:0000256" key="4">
    <source>
        <dbReference type="ARBA" id="ARBA00022759"/>
    </source>
</evidence>
<keyword evidence="2" id="KW-0808">Transferase</keyword>
<dbReference type="Pfam" id="PF17919">
    <property type="entry name" value="RT_RNaseH_2"/>
    <property type="match status" value="1"/>
</dbReference>
<accession>A0A7T8KM99</accession>
<reference evidence="9" key="1">
    <citation type="submission" date="2021-01" db="EMBL/GenBank/DDBJ databases">
        <title>Caligus Genome Assembly.</title>
        <authorList>
            <person name="Gallardo-Escarate C."/>
        </authorList>
    </citation>
    <scope>NUCLEOTIDE SEQUENCE [LARGE SCALE GENOMIC DNA]</scope>
</reference>
<dbReference type="InterPro" id="IPR036397">
    <property type="entry name" value="RNaseH_sf"/>
</dbReference>
<dbReference type="FunFam" id="3.10.20.370:FF:000001">
    <property type="entry name" value="Retrovirus-related Pol polyprotein from transposon 17.6-like protein"/>
    <property type="match status" value="1"/>
</dbReference>
<dbReference type="CDD" id="cd09274">
    <property type="entry name" value="RNase_HI_RT_Ty3"/>
    <property type="match status" value="1"/>
</dbReference>
<name>A0A7T8KM99_CALRO</name>
<dbReference type="FunFam" id="3.30.70.270:FF:000020">
    <property type="entry name" value="Transposon Tf2-6 polyprotein-like Protein"/>
    <property type="match status" value="1"/>
</dbReference>
<dbReference type="SUPFAM" id="SSF53098">
    <property type="entry name" value="Ribonuclease H-like"/>
    <property type="match status" value="1"/>
</dbReference>
<dbReference type="Gene3D" id="3.30.420.10">
    <property type="entry name" value="Ribonuclease H-like superfamily/Ribonuclease H"/>
    <property type="match status" value="1"/>
</dbReference>
<keyword evidence="4" id="KW-0255">Endonuclease</keyword>
<dbReference type="Gene3D" id="1.10.340.70">
    <property type="match status" value="1"/>
</dbReference>
<dbReference type="PANTHER" id="PTHR37984:SF5">
    <property type="entry name" value="PROTEIN NYNRIN-LIKE"/>
    <property type="match status" value="1"/>
</dbReference>
<dbReference type="InterPro" id="IPR043128">
    <property type="entry name" value="Rev_trsase/Diguanyl_cyclase"/>
</dbReference>
<dbReference type="InterPro" id="IPR001584">
    <property type="entry name" value="Integrase_cat-core"/>
</dbReference>
<gene>
    <name evidence="8" type="ORF">FKW44_003624</name>
</gene>
<dbReference type="InterPro" id="IPR041588">
    <property type="entry name" value="Integrase_H2C2"/>
</dbReference>
<dbReference type="Gene3D" id="3.30.70.270">
    <property type="match status" value="1"/>
</dbReference>
<evidence type="ECO:0000256" key="6">
    <source>
        <dbReference type="ARBA" id="ARBA00023268"/>
    </source>
</evidence>
<sequence>KSIDPELVRPVLDFPTPTTPSEVKSFMGLVQFYGQFLENLSSVAAPLHELTRQDVEFHWSNEAEVSFNKIKKTLANAPILAHYDPSAPLLLTTDASPIGLGAILSHPVEGVERPVAFASRKLTKAEKNYSQIDREATGIIFGLERFERYLLGRKFTIKTDNQPLKFIFNPKKELPTVVTARLSRYALRLTMFDFDIQHVKGTLLSHADAFSRGPVDEPEPNPDETDKLICFALTDLSPHENELHEAVKRDDLLSSAIEAAHSGDWSKVPPGPLMNKRNQLSVKDDLMFWGIRLVVPSSLRSKFLEELHLSHRGIVKMKALARCKFWWPGIDGDIEDKVSTCKTCQENSPSPPSEFTPFEPSVEWERVHIDYAKINGRDVLVLVDAGSKWIEATYMSNTSSVHTLNQLLSWFCRFGFPHTIHSDNGPQFVNHIFQAKLQSWGVKQSLSPPYHPQSNGQAERAVRVVKDLIKKNPNIPLDQLLFSYRATPLSGGSSPAELLLSKPLRTRIDGFLPRHSSSSSSHHPNASKFTPNVDVWCRSFNKRTAKWIPGKTISSVGNSLWLVKVDGGTHTRHINQLRLRRSR</sequence>
<dbReference type="Pfam" id="PF17921">
    <property type="entry name" value="Integrase_H2C2"/>
    <property type="match status" value="1"/>
</dbReference>
<dbReference type="Gene3D" id="3.10.20.370">
    <property type="match status" value="1"/>
</dbReference>
<dbReference type="GO" id="GO:0042575">
    <property type="term" value="C:DNA polymerase complex"/>
    <property type="evidence" value="ECO:0007669"/>
    <property type="project" value="UniProtKB-ARBA"/>
</dbReference>
<dbReference type="GO" id="GO:0003676">
    <property type="term" value="F:nucleic acid binding"/>
    <property type="evidence" value="ECO:0007669"/>
    <property type="project" value="InterPro"/>
</dbReference>
<feature type="domain" description="Integrase catalytic" evidence="7">
    <location>
        <begin position="356"/>
        <end position="521"/>
    </location>
</feature>